<comment type="caution">
    <text evidence="4">The sequence shown here is derived from an EMBL/GenBank/DDBJ whole genome shotgun (WGS) entry which is preliminary data.</text>
</comment>
<dbReference type="RefSeq" id="WP_341413502.1">
    <property type="nucleotide sequence ID" value="NZ_JBBPCC010000001.1"/>
</dbReference>
<dbReference type="Pfam" id="PF04041">
    <property type="entry name" value="Glyco_hydro_130"/>
    <property type="match status" value="1"/>
</dbReference>
<name>A0ABU9DC81_9BACL</name>
<evidence type="ECO:0000313" key="4">
    <source>
        <dbReference type="EMBL" id="MEK8126444.1"/>
    </source>
</evidence>
<dbReference type="SUPFAM" id="SSF75005">
    <property type="entry name" value="Arabinanase/levansucrase/invertase"/>
    <property type="match status" value="1"/>
</dbReference>
<dbReference type="GO" id="GO:0016787">
    <property type="term" value="F:hydrolase activity"/>
    <property type="evidence" value="ECO:0007669"/>
    <property type="project" value="UniProtKB-KW"/>
</dbReference>
<dbReference type="InterPro" id="IPR023296">
    <property type="entry name" value="Glyco_hydro_beta-prop_sf"/>
</dbReference>
<protein>
    <submittedName>
        <fullName evidence="4">Glycoside hydrolase family 130 protein</fullName>
    </submittedName>
</protein>
<dbReference type="PIRSF" id="PIRSF016202">
    <property type="entry name" value="PH1107"/>
    <property type="match status" value="1"/>
</dbReference>
<keyword evidence="1" id="KW-0328">Glycosyltransferase</keyword>
<evidence type="ECO:0000256" key="3">
    <source>
        <dbReference type="ARBA" id="ARBA00024356"/>
    </source>
</evidence>
<accession>A0ABU9DC81</accession>
<organism evidence="4 5">
    <name type="scientific">Paenibacillus filicis</name>
    <dbReference type="NCBI Taxonomy" id="669464"/>
    <lineage>
        <taxon>Bacteria</taxon>
        <taxon>Bacillati</taxon>
        <taxon>Bacillota</taxon>
        <taxon>Bacilli</taxon>
        <taxon>Bacillales</taxon>
        <taxon>Paenibacillaceae</taxon>
        <taxon>Paenibacillus</taxon>
    </lineage>
</organism>
<dbReference type="PANTHER" id="PTHR34106:SF5">
    <property type="entry name" value="GLYCOSIDASE"/>
    <property type="match status" value="1"/>
</dbReference>
<evidence type="ECO:0000256" key="1">
    <source>
        <dbReference type="ARBA" id="ARBA00022676"/>
    </source>
</evidence>
<reference evidence="4 5" key="1">
    <citation type="submission" date="2024-04" db="EMBL/GenBank/DDBJ databases">
        <title>draft genome sequnece of Paenibacillus filicis.</title>
        <authorList>
            <person name="Kim D.-U."/>
        </authorList>
    </citation>
    <scope>NUCLEOTIDE SEQUENCE [LARGE SCALE GENOMIC DNA]</scope>
    <source>
        <strain evidence="4 5">KACC14197</strain>
    </source>
</reference>
<proteinExistence type="inferred from homology"/>
<dbReference type="EMBL" id="JBBPCC010000001">
    <property type="protein sequence ID" value="MEK8126444.1"/>
    <property type="molecule type" value="Genomic_DNA"/>
</dbReference>
<gene>
    <name evidence="4" type="ORF">WMW72_00795</name>
</gene>
<keyword evidence="4" id="KW-0378">Hydrolase</keyword>
<keyword evidence="2" id="KW-0808">Transferase</keyword>
<keyword evidence="5" id="KW-1185">Reference proteome</keyword>
<dbReference type="CDD" id="cd18612">
    <property type="entry name" value="GH130_Lin0857-like"/>
    <property type="match status" value="1"/>
</dbReference>
<dbReference type="PANTHER" id="PTHR34106">
    <property type="entry name" value="GLYCOSIDASE"/>
    <property type="match status" value="1"/>
</dbReference>
<dbReference type="Gene3D" id="2.115.10.20">
    <property type="entry name" value="Glycosyl hydrolase domain, family 43"/>
    <property type="match status" value="1"/>
</dbReference>
<comment type="similarity">
    <text evidence="3">Belongs to the glycosyl hydrolase 130 family.</text>
</comment>
<dbReference type="InterPro" id="IPR007184">
    <property type="entry name" value="Mannoside_phosphorylase"/>
</dbReference>
<dbReference type="Proteomes" id="UP001469365">
    <property type="component" value="Unassembled WGS sequence"/>
</dbReference>
<evidence type="ECO:0000256" key="2">
    <source>
        <dbReference type="ARBA" id="ARBA00022679"/>
    </source>
</evidence>
<evidence type="ECO:0000313" key="5">
    <source>
        <dbReference type="Proteomes" id="UP001469365"/>
    </source>
</evidence>
<sequence>MHVHRYEENPLISPADVSPLWEGFEVIGTFNAGIVRLKDEVLMLIRVAERPLTHDPAYVQTAYFDVTTQRAVALSLDMTDPRYDCSDARVVKDSRAGSTLYLTSVSCLRLARSKDGLHFTVDDGAFLLPSTELEQFGIEDPRITPIGDTYYITYSAVSAKGVGVGLASTRDFVTVERHGLIFGPENKDVILFPERIGGLYYALTRPVPKAIGLPEIWIAESPDLLHWGNHRFLLGLREEAWDSGRIGGGAVPLRTEHGWLELYHAADHQDRYCMGAVLLDANDPSKVLARTPGPILQPETDYELNGFFGGVVFSCGILADGDTLRIYYGAADTTMACADLKLSDILAQLVYD</sequence>